<gene>
    <name evidence="2" type="ORF">CYNAS_LOCUS234</name>
</gene>
<dbReference type="EMBL" id="CATQJL010000001">
    <property type="protein sequence ID" value="CAJ0588251.1"/>
    <property type="molecule type" value="Genomic_DNA"/>
</dbReference>
<name>A0AA36DIF2_CYLNA</name>
<keyword evidence="1" id="KW-0732">Signal</keyword>
<evidence type="ECO:0000313" key="3">
    <source>
        <dbReference type="Proteomes" id="UP001176961"/>
    </source>
</evidence>
<dbReference type="Proteomes" id="UP001176961">
    <property type="component" value="Unassembled WGS sequence"/>
</dbReference>
<evidence type="ECO:0000256" key="1">
    <source>
        <dbReference type="SAM" id="SignalP"/>
    </source>
</evidence>
<dbReference type="SUPFAM" id="SSF82895">
    <property type="entry name" value="TSP-1 type 1 repeat"/>
    <property type="match status" value="1"/>
</dbReference>
<proteinExistence type="predicted"/>
<dbReference type="Pfam" id="PF00090">
    <property type="entry name" value="TSP_1"/>
    <property type="match status" value="1"/>
</dbReference>
<reference evidence="2" key="1">
    <citation type="submission" date="2023-07" db="EMBL/GenBank/DDBJ databases">
        <authorList>
            <consortium name="CYATHOMIX"/>
        </authorList>
    </citation>
    <scope>NUCLEOTIDE SEQUENCE</scope>
    <source>
        <strain evidence="2">N/A</strain>
    </source>
</reference>
<comment type="caution">
    <text evidence="2">The sequence shown here is derived from an EMBL/GenBank/DDBJ whole genome shotgun (WGS) entry which is preliminary data.</text>
</comment>
<protein>
    <recommendedName>
        <fullName evidence="4">Secreted protein</fullName>
    </recommendedName>
</protein>
<keyword evidence="3" id="KW-1185">Reference proteome</keyword>
<dbReference type="PRINTS" id="PR01705">
    <property type="entry name" value="TSP1REPEAT"/>
</dbReference>
<dbReference type="InterPro" id="IPR036383">
    <property type="entry name" value="TSP1_rpt_sf"/>
</dbReference>
<evidence type="ECO:0008006" key="4">
    <source>
        <dbReference type="Google" id="ProtNLM"/>
    </source>
</evidence>
<feature type="chain" id="PRO_5041230018" description="Secreted protein" evidence="1">
    <location>
        <begin position="17"/>
        <end position="185"/>
    </location>
</feature>
<feature type="signal peptide" evidence="1">
    <location>
        <begin position="1"/>
        <end position="16"/>
    </location>
</feature>
<dbReference type="Gene3D" id="2.20.100.10">
    <property type="entry name" value="Thrombospondin type-1 (TSP1) repeat"/>
    <property type="match status" value="1"/>
</dbReference>
<accession>A0AA36DIF2</accession>
<sequence>MLALYSLVVLFPLTFAAPHNSPVYVRIETDPSKSFDVGPYDRTRFDLVEQFHPLQTASVATGEQLLEVKRRVAGVKSHQPRFAMQDTAFDDSSVGNDGEALSPTESPDVIRLVFGEWSAWSDWTPCMSGERSRVRACSSRRPALRVVCHGDAKETQRCFYSPLDAQIPVAKDPWTIEREISGDFI</sequence>
<organism evidence="2 3">
    <name type="scientific">Cylicocyclus nassatus</name>
    <name type="common">Nematode worm</name>
    <dbReference type="NCBI Taxonomy" id="53992"/>
    <lineage>
        <taxon>Eukaryota</taxon>
        <taxon>Metazoa</taxon>
        <taxon>Ecdysozoa</taxon>
        <taxon>Nematoda</taxon>
        <taxon>Chromadorea</taxon>
        <taxon>Rhabditida</taxon>
        <taxon>Rhabditina</taxon>
        <taxon>Rhabditomorpha</taxon>
        <taxon>Strongyloidea</taxon>
        <taxon>Strongylidae</taxon>
        <taxon>Cylicocyclus</taxon>
    </lineage>
</organism>
<dbReference type="AlphaFoldDB" id="A0AA36DIF2"/>
<dbReference type="PROSITE" id="PS50092">
    <property type="entry name" value="TSP1"/>
    <property type="match status" value="1"/>
</dbReference>
<dbReference type="InterPro" id="IPR000884">
    <property type="entry name" value="TSP1_rpt"/>
</dbReference>
<evidence type="ECO:0000313" key="2">
    <source>
        <dbReference type="EMBL" id="CAJ0588251.1"/>
    </source>
</evidence>